<dbReference type="PROSITE" id="PS00932">
    <property type="entry name" value="MOLYBDOPTERIN_PROK_3"/>
    <property type="match status" value="1"/>
</dbReference>
<dbReference type="InterPro" id="IPR006963">
    <property type="entry name" value="Mopterin_OxRdtase_4Fe-4S_dom"/>
</dbReference>
<comment type="similarity">
    <text evidence="2">Belongs to the prokaryotic molybdopterin-containing oxidoreductase family.</text>
</comment>
<evidence type="ECO:0000256" key="9">
    <source>
        <dbReference type="ARBA" id="ARBA00023014"/>
    </source>
</evidence>
<evidence type="ECO:0000313" key="12">
    <source>
        <dbReference type="EMBL" id="TCS71757.1"/>
    </source>
</evidence>
<proteinExistence type="inferred from homology"/>
<dbReference type="SUPFAM" id="SSF50692">
    <property type="entry name" value="ADC-like"/>
    <property type="match status" value="1"/>
</dbReference>
<evidence type="ECO:0000256" key="3">
    <source>
        <dbReference type="ARBA" id="ARBA00022485"/>
    </source>
</evidence>
<name>A0A4R3JY56_9PROT</name>
<dbReference type="OrthoDB" id="9815647at2"/>
<dbReference type="GO" id="GO:0046872">
    <property type="term" value="F:metal ion binding"/>
    <property type="evidence" value="ECO:0007669"/>
    <property type="project" value="UniProtKB-KW"/>
</dbReference>
<keyword evidence="6" id="KW-0732">Signal</keyword>
<dbReference type="Gene3D" id="2.20.25.90">
    <property type="entry name" value="ADC-like domains"/>
    <property type="match status" value="1"/>
</dbReference>
<dbReference type="EMBL" id="SLZY01000008">
    <property type="protein sequence ID" value="TCS71757.1"/>
    <property type="molecule type" value="Genomic_DNA"/>
</dbReference>
<dbReference type="InterPro" id="IPR006311">
    <property type="entry name" value="TAT_signal"/>
</dbReference>
<dbReference type="InterPro" id="IPR009010">
    <property type="entry name" value="Asp_de-COase-like_dom_sf"/>
</dbReference>
<dbReference type="Pfam" id="PF00384">
    <property type="entry name" value="Molybdopterin"/>
    <property type="match status" value="1"/>
</dbReference>
<keyword evidence="8" id="KW-0408">Iron</keyword>
<evidence type="ECO:0000256" key="7">
    <source>
        <dbReference type="ARBA" id="ARBA00023002"/>
    </source>
</evidence>
<dbReference type="RefSeq" id="WP_126460165.1">
    <property type="nucleotide sequence ID" value="NZ_AP018721.1"/>
</dbReference>
<dbReference type="GO" id="GO:0043546">
    <property type="term" value="F:molybdopterin cofactor binding"/>
    <property type="evidence" value="ECO:0007669"/>
    <property type="project" value="InterPro"/>
</dbReference>
<dbReference type="InterPro" id="IPR019546">
    <property type="entry name" value="TAT_signal_bac_arc"/>
</dbReference>
<evidence type="ECO:0000256" key="4">
    <source>
        <dbReference type="ARBA" id="ARBA00022505"/>
    </source>
</evidence>
<dbReference type="Gene3D" id="3.40.228.10">
    <property type="entry name" value="Dimethylsulfoxide Reductase, domain 2"/>
    <property type="match status" value="2"/>
</dbReference>
<evidence type="ECO:0000256" key="1">
    <source>
        <dbReference type="ARBA" id="ARBA00001942"/>
    </source>
</evidence>
<dbReference type="NCBIfam" id="TIGR01409">
    <property type="entry name" value="TAT_signal_seq"/>
    <property type="match status" value="1"/>
</dbReference>
<dbReference type="InterPro" id="IPR050612">
    <property type="entry name" value="Prok_Mopterin_Oxidored"/>
</dbReference>
<dbReference type="SMART" id="SM00926">
    <property type="entry name" value="Molybdop_Fe4S4"/>
    <property type="match status" value="1"/>
</dbReference>
<evidence type="ECO:0000259" key="11">
    <source>
        <dbReference type="PROSITE" id="PS51669"/>
    </source>
</evidence>
<evidence type="ECO:0000256" key="2">
    <source>
        <dbReference type="ARBA" id="ARBA00010312"/>
    </source>
</evidence>
<dbReference type="Gene3D" id="3.30.2070.10">
    <property type="entry name" value="Formate dehydrogenase/DMSO reductase"/>
    <property type="match status" value="1"/>
</dbReference>
<dbReference type="PANTHER" id="PTHR43742:SF9">
    <property type="entry name" value="TETRATHIONATE REDUCTASE SUBUNIT A"/>
    <property type="match status" value="1"/>
</dbReference>
<dbReference type="PROSITE" id="PS51669">
    <property type="entry name" value="4FE4S_MOW_BIS_MGD"/>
    <property type="match status" value="1"/>
</dbReference>
<dbReference type="InterPro" id="IPR006655">
    <property type="entry name" value="Mopterin_OxRdtase_prok_CS"/>
</dbReference>
<dbReference type="Proteomes" id="UP000295135">
    <property type="component" value="Unassembled WGS sequence"/>
</dbReference>
<keyword evidence="13" id="KW-1185">Reference proteome</keyword>
<evidence type="ECO:0000256" key="8">
    <source>
        <dbReference type="ARBA" id="ARBA00023004"/>
    </source>
</evidence>
<accession>A0A4R3JY56</accession>
<dbReference type="InterPro" id="IPR006656">
    <property type="entry name" value="Mopterin_OxRdtase"/>
</dbReference>
<dbReference type="Gene3D" id="3.40.50.740">
    <property type="match status" value="2"/>
</dbReference>
<keyword evidence="7" id="KW-0560">Oxidoreductase</keyword>
<feature type="coiled-coil region" evidence="10">
    <location>
        <begin position="338"/>
        <end position="411"/>
    </location>
</feature>
<keyword evidence="9" id="KW-0411">Iron-sulfur</keyword>
<dbReference type="GO" id="GO:0016491">
    <property type="term" value="F:oxidoreductase activity"/>
    <property type="evidence" value="ECO:0007669"/>
    <property type="project" value="UniProtKB-KW"/>
</dbReference>
<dbReference type="InterPro" id="IPR006657">
    <property type="entry name" value="MoPterin_dinucl-bd_dom"/>
</dbReference>
<keyword evidence="4" id="KW-0500">Molybdenum</keyword>
<comment type="cofactor">
    <cofactor evidence="1">
        <name>Mo-bis(molybdopterin guanine dinucleotide)</name>
        <dbReference type="ChEBI" id="CHEBI:60539"/>
    </cofactor>
</comment>
<keyword evidence="10" id="KW-0175">Coiled coil</keyword>
<dbReference type="PANTHER" id="PTHR43742">
    <property type="entry name" value="TRIMETHYLAMINE-N-OXIDE REDUCTASE"/>
    <property type="match status" value="1"/>
</dbReference>
<dbReference type="Pfam" id="PF01568">
    <property type="entry name" value="Molydop_binding"/>
    <property type="match status" value="1"/>
</dbReference>
<feature type="domain" description="4Fe-4S Mo/W bis-MGD-type" evidence="11">
    <location>
        <begin position="59"/>
        <end position="115"/>
    </location>
</feature>
<dbReference type="GO" id="GO:0051539">
    <property type="term" value="F:4 iron, 4 sulfur cluster binding"/>
    <property type="evidence" value="ECO:0007669"/>
    <property type="project" value="UniProtKB-KW"/>
</dbReference>
<dbReference type="PROSITE" id="PS51318">
    <property type="entry name" value="TAT"/>
    <property type="match status" value="1"/>
</dbReference>
<dbReference type="AlphaFoldDB" id="A0A4R3JY56"/>
<evidence type="ECO:0000256" key="5">
    <source>
        <dbReference type="ARBA" id="ARBA00022723"/>
    </source>
</evidence>
<dbReference type="Gene3D" id="2.40.40.20">
    <property type="match status" value="1"/>
</dbReference>
<sequence length="940" mass="104276">MNSPEESILNPRITRRRFLQASGAVAGAAGLGVWGGSGTLFTLDAAEAKTETGAAAAETVITKSFCHQCPARCGIDVYTTNGRVHAVYGTLDNPLSNGKLCPKGHYAQYLLYDPDRIKGPMKRTNPKKGRHEDPKFVPISWDEALQTVADRLNALREKGESHRFAVLTGRGWGYTDVGLLKEFGEMYGTPNYNLGHSSMCSDASETVKHFMDGHHAYSAYDYSNCNYLLVFGAGFLEAFRPFNGNMQNWGKMRTKSPKTKVTVVDVHLNTTGSAADRLLLVKPGRDGALALAMAHVILTEGLWDKNFVGDFTDGVNHFKTGAEIAAAFTDKDVKAWQEEQARKAAKKAESDAKAAAKKAEEKAKAQAEIDGLKKKLAAASAKDKPGIQKKLDEALKKQAEAEASAKRIAEQRAALDKDKKPEPRPVAGAETFREKWTVGLIEWWNAELKDRTPEWAEQVCGISAKEIIAVAREFATTKPAVALFERGASAHTNGVYNGMAIHALNALTGNMFAKGGLRGYQMKTAWAKLPIKHEDYMDDYAKSPERKKPRIDMAKTEKWPLVKNMMQEIAVNHLKGEPYKLDTAIIYMTGAVFSGPDCTKWEDAWREVFVIDTSPYPGETNRFADLILPDHTYLERLQIADTYPYEGYPISMIRVPAVKPLYDTKVFGDVIIEIGKRIKGPMAEYYKKVGNTENIIKWMCEGFKDKPGDNGVVDFETFKQKGVWYRKPYAYLQKDGVFYKWDGQGYNYVMSEEEVKVEVMPTPTGKFELKVTELEHHADYVHKRLGIPPEKAPFPQWIEPKHGGDGDLHFISPKLALQAEGRSANLPHATAAMQPAQGGRHDVFLEIHPETAAKRGIQDGDRVRIKNKIGSIEVLARVTQATRPDTVVLPMIHGHWAQGRWAEAKGRLPTGSTNEVTENLSEPLSGLACYHSGLVSVEKV</sequence>
<comment type="caution">
    <text evidence="12">The sequence shown here is derived from an EMBL/GenBank/DDBJ whole genome shotgun (WGS) entry which is preliminary data.</text>
</comment>
<dbReference type="SUPFAM" id="SSF53706">
    <property type="entry name" value="Formate dehydrogenase/DMSO reductase, domains 1-3"/>
    <property type="match status" value="1"/>
</dbReference>
<dbReference type="Pfam" id="PF04879">
    <property type="entry name" value="Molybdop_Fe4S4"/>
    <property type="match status" value="1"/>
</dbReference>
<keyword evidence="3" id="KW-0004">4Fe-4S</keyword>
<organism evidence="12 13">
    <name type="scientific">Sulfuritortus calidifontis</name>
    <dbReference type="NCBI Taxonomy" id="1914471"/>
    <lineage>
        <taxon>Bacteria</taxon>
        <taxon>Pseudomonadati</taxon>
        <taxon>Pseudomonadota</taxon>
        <taxon>Betaproteobacteria</taxon>
        <taxon>Nitrosomonadales</taxon>
        <taxon>Thiobacillaceae</taxon>
        <taxon>Sulfuritortus</taxon>
    </lineage>
</organism>
<evidence type="ECO:0000256" key="10">
    <source>
        <dbReference type="SAM" id="Coils"/>
    </source>
</evidence>
<evidence type="ECO:0000256" key="6">
    <source>
        <dbReference type="ARBA" id="ARBA00022729"/>
    </source>
</evidence>
<gene>
    <name evidence="12" type="ORF">EDC61_108100</name>
</gene>
<evidence type="ECO:0000313" key="13">
    <source>
        <dbReference type="Proteomes" id="UP000295135"/>
    </source>
</evidence>
<keyword evidence="5" id="KW-0479">Metal-binding</keyword>
<protein>
    <submittedName>
        <fullName evidence="12">Secreted protein</fullName>
    </submittedName>
</protein>
<reference evidence="12 13" key="1">
    <citation type="submission" date="2019-03" db="EMBL/GenBank/DDBJ databases">
        <title>Genomic Encyclopedia of Type Strains, Phase IV (KMG-IV): sequencing the most valuable type-strain genomes for metagenomic binning, comparative biology and taxonomic classification.</title>
        <authorList>
            <person name="Goeker M."/>
        </authorList>
    </citation>
    <scope>NUCLEOTIDE SEQUENCE [LARGE SCALE GENOMIC DNA]</scope>
    <source>
        <strain evidence="12 13">DSM 103923</strain>
    </source>
</reference>